<keyword evidence="11 14" id="KW-1015">Disulfide bond</keyword>
<evidence type="ECO:0000256" key="13">
    <source>
        <dbReference type="ARBA" id="ARBA00038359"/>
    </source>
</evidence>
<evidence type="ECO:0000256" key="2">
    <source>
        <dbReference type="ARBA" id="ARBA00004589"/>
    </source>
</evidence>
<feature type="disulfide bond" evidence="14">
    <location>
        <begin position="58"/>
        <end position="91"/>
    </location>
</feature>
<proteinExistence type="inferred from homology"/>
<feature type="disulfide bond" evidence="14">
    <location>
        <begin position="35"/>
        <end position="75"/>
    </location>
</feature>
<keyword evidence="6" id="KW-0325">Glycoprotein</keyword>
<evidence type="ECO:0000313" key="18">
    <source>
        <dbReference type="EMBL" id="PMD28974.1"/>
    </source>
</evidence>
<dbReference type="GO" id="GO:0046872">
    <property type="term" value="F:metal ion binding"/>
    <property type="evidence" value="ECO:0007669"/>
    <property type="project" value="UniProtKB-UniRule"/>
</dbReference>
<dbReference type="GO" id="GO:0005576">
    <property type="term" value="C:extracellular region"/>
    <property type="evidence" value="ECO:0007669"/>
    <property type="project" value="UniProtKB-SubCell"/>
</dbReference>
<evidence type="ECO:0000256" key="12">
    <source>
        <dbReference type="ARBA" id="ARBA00023288"/>
    </source>
</evidence>
<dbReference type="PANTHER" id="PTHR33048:SF143">
    <property type="entry name" value="EXTRACELLULAR MEMBRANE PROTEIN CFEM DOMAIN-CONTAINING PROTEIN-RELATED"/>
    <property type="match status" value="1"/>
</dbReference>
<feature type="disulfide bond" evidence="14">
    <location>
        <begin position="39"/>
        <end position="70"/>
    </location>
</feature>
<feature type="transmembrane region" description="Helical" evidence="15">
    <location>
        <begin position="261"/>
        <end position="282"/>
    </location>
</feature>
<dbReference type="STRING" id="1149755.A0A2J6QRT6"/>
<name>A0A2J6QRT6_HYAVF</name>
<feature type="transmembrane region" description="Helical" evidence="15">
    <location>
        <begin position="333"/>
        <end position="357"/>
    </location>
</feature>
<dbReference type="PROSITE" id="PS52012">
    <property type="entry name" value="CFEM"/>
    <property type="match status" value="1"/>
</dbReference>
<feature type="domain" description="CFEM" evidence="17">
    <location>
        <begin position="7"/>
        <end position="117"/>
    </location>
</feature>
<dbReference type="Proteomes" id="UP000235786">
    <property type="component" value="Unassembled WGS sequence"/>
</dbReference>
<keyword evidence="14" id="KW-0349">Heme</keyword>
<evidence type="ECO:0000256" key="11">
    <source>
        <dbReference type="ARBA" id="ARBA00023157"/>
    </source>
</evidence>
<evidence type="ECO:0000256" key="7">
    <source>
        <dbReference type="ARBA" id="ARBA00022692"/>
    </source>
</evidence>
<keyword evidence="5" id="KW-0964">Secreted</keyword>
<dbReference type="InterPro" id="IPR008427">
    <property type="entry name" value="Extracellular_membr_CFEM_dom"/>
</dbReference>
<evidence type="ECO:0000256" key="15">
    <source>
        <dbReference type="SAM" id="Phobius"/>
    </source>
</evidence>
<feature type="transmembrane region" description="Helical" evidence="15">
    <location>
        <begin position="134"/>
        <end position="156"/>
    </location>
</feature>
<keyword evidence="9 15" id="KW-1133">Transmembrane helix</keyword>
<feature type="chain" id="PRO_5014433194" description="CFEM domain-containing protein" evidence="16">
    <location>
        <begin position="21"/>
        <end position="444"/>
    </location>
</feature>
<keyword evidence="8 16" id="KW-0732">Signal</keyword>
<dbReference type="Pfam" id="PF05730">
    <property type="entry name" value="CFEM"/>
    <property type="match status" value="1"/>
</dbReference>
<feature type="transmembrane region" description="Helical" evidence="15">
    <location>
        <begin position="176"/>
        <end position="202"/>
    </location>
</feature>
<evidence type="ECO:0000256" key="3">
    <source>
        <dbReference type="ARBA" id="ARBA00004613"/>
    </source>
</evidence>
<accession>A0A2J6QRT6</accession>
<feature type="transmembrane region" description="Helical" evidence="15">
    <location>
        <begin position="294"/>
        <end position="313"/>
    </location>
</feature>
<dbReference type="PANTHER" id="PTHR33048">
    <property type="entry name" value="PTH11-LIKE INTEGRAL MEMBRANE PROTEIN (AFU_ORTHOLOGUE AFUA_5G11245)"/>
    <property type="match status" value="1"/>
</dbReference>
<evidence type="ECO:0000256" key="4">
    <source>
        <dbReference type="ARBA" id="ARBA00010031"/>
    </source>
</evidence>
<comment type="similarity">
    <text evidence="4">Belongs to the RBT5 family.</text>
</comment>
<keyword evidence="10 15" id="KW-0472">Membrane</keyword>
<evidence type="ECO:0000256" key="8">
    <source>
        <dbReference type="ARBA" id="ARBA00022729"/>
    </source>
</evidence>
<dbReference type="EMBL" id="KZ613979">
    <property type="protein sequence ID" value="PMD28974.1"/>
    <property type="molecule type" value="Genomic_DNA"/>
</dbReference>
<keyword evidence="19" id="KW-1185">Reference proteome</keyword>
<dbReference type="GO" id="GO:0098552">
    <property type="term" value="C:side of membrane"/>
    <property type="evidence" value="ECO:0007669"/>
    <property type="project" value="UniProtKB-KW"/>
</dbReference>
<organism evidence="18 19">
    <name type="scientific">Hyaloscypha variabilis (strain UAMH 11265 / GT02V1 / F)</name>
    <name type="common">Meliniomyces variabilis</name>
    <dbReference type="NCBI Taxonomy" id="1149755"/>
    <lineage>
        <taxon>Eukaryota</taxon>
        <taxon>Fungi</taxon>
        <taxon>Dikarya</taxon>
        <taxon>Ascomycota</taxon>
        <taxon>Pezizomycotina</taxon>
        <taxon>Leotiomycetes</taxon>
        <taxon>Helotiales</taxon>
        <taxon>Hyaloscyphaceae</taxon>
        <taxon>Hyaloscypha</taxon>
        <taxon>Hyaloscypha variabilis</taxon>
    </lineage>
</organism>
<reference evidence="18 19" key="1">
    <citation type="submission" date="2016-04" db="EMBL/GenBank/DDBJ databases">
        <title>A degradative enzymes factory behind the ericoid mycorrhizal symbiosis.</title>
        <authorList>
            <consortium name="DOE Joint Genome Institute"/>
            <person name="Martino E."/>
            <person name="Morin E."/>
            <person name="Grelet G."/>
            <person name="Kuo A."/>
            <person name="Kohler A."/>
            <person name="Daghino S."/>
            <person name="Barry K."/>
            <person name="Choi C."/>
            <person name="Cichocki N."/>
            <person name="Clum A."/>
            <person name="Copeland A."/>
            <person name="Hainaut M."/>
            <person name="Haridas S."/>
            <person name="Labutti K."/>
            <person name="Lindquist E."/>
            <person name="Lipzen A."/>
            <person name="Khouja H.-R."/>
            <person name="Murat C."/>
            <person name="Ohm R."/>
            <person name="Olson A."/>
            <person name="Spatafora J."/>
            <person name="Veneault-Fourrey C."/>
            <person name="Henrissat B."/>
            <person name="Grigoriev I."/>
            <person name="Martin F."/>
            <person name="Perotto S."/>
        </authorList>
    </citation>
    <scope>NUCLEOTIDE SEQUENCE [LARGE SCALE GENOMIC DNA]</scope>
    <source>
        <strain evidence="18 19">F</strain>
    </source>
</reference>
<protein>
    <recommendedName>
        <fullName evidence="17">CFEM domain-containing protein</fullName>
    </recommendedName>
</protein>
<keyword evidence="14" id="KW-0408">Iron</keyword>
<dbReference type="SMART" id="SM00747">
    <property type="entry name" value="CFEM"/>
    <property type="match status" value="1"/>
</dbReference>
<comment type="subcellular location">
    <subcellularLocation>
        <location evidence="2">Membrane</location>
        <topology evidence="2">Lipid-anchor</topology>
        <topology evidence="2">GPI-anchor</topology>
    </subcellularLocation>
    <subcellularLocation>
        <location evidence="1">Membrane</location>
        <topology evidence="1">Multi-pass membrane protein</topology>
    </subcellularLocation>
    <subcellularLocation>
        <location evidence="3">Secreted</location>
    </subcellularLocation>
</comment>
<keyword evidence="12" id="KW-0449">Lipoprotein</keyword>
<keyword evidence="7 15" id="KW-0812">Transmembrane</keyword>
<dbReference type="OrthoDB" id="2496787at2759"/>
<evidence type="ECO:0000256" key="14">
    <source>
        <dbReference type="PROSITE-ProRule" id="PRU01356"/>
    </source>
</evidence>
<feature type="transmembrane region" description="Helical" evidence="15">
    <location>
        <begin position="101"/>
        <end position="122"/>
    </location>
</feature>
<evidence type="ECO:0000313" key="19">
    <source>
        <dbReference type="Proteomes" id="UP000235786"/>
    </source>
</evidence>
<evidence type="ECO:0000259" key="17">
    <source>
        <dbReference type="PROSITE" id="PS52012"/>
    </source>
</evidence>
<feature type="disulfide bond" evidence="14">
    <location>
        <begin position="49"/>
        <end position="56"/>
    </location>
</feature>
<keyword evidence="14" id="KW-0479">Metal-binding</keyword>
<evidence type="ECO:0000256" key="16">
    <source>
        <dbReference type="SAM" id="SignalP"/>
    </source>
</evidence>
<dbReference type="InterPro" id="IPR052337">
    <property type="entry name" value="SAT4-like"/>
</dbReference>
<feature type="transmembrane region" description="Helical" evidence="15">
    <location>
        <begin position="214"/>
        <end position="235"/>
    </location>
</feature>
<dbReference type="Pfam" id="PF20684">
    <property type="entry name" value="Fung_rhodopsin"/>
    <property type="match status" value="1"/>
</dbReference>
<feature type="binding site" description="axial binding residue" evidence="14">
    <location>
        <position position="53"/>
    </location>
    <ligand>
        <name>heme</name>
        <dbReference type="ChEBI" id="CHEBI:30413"/>
    </ligand>
    <ligandPart>
        <name>Fe</name>
        <dbReference type="ChEBI" id="CHEBI:18248"/>
    </ligandPart>
</feature>
<gene>
    <name evidence="18" type="ORF">L207DRAFT_504695</name>
</gene>
<evidence type="ECO:0000256" key="6">
    <source>
        <dbReference type="ARBA" id="ARBA00022622"/>
    </source>
</evidence>
<evidence type="ECO:0000256" key="1">
    <source>
        <dbReference type="ARBA" id="ARBA00004141"/>
    </source>
</evidence>
<evidence type="ECO:0000256" key="10">
    <source>
        <dbReference type="ARBA" id="ARBA00023136"/>
    </source>
</evidence>
<dbReference type="AlphaFoldDB" id="A0A2J6QRT6"/>
<comment type="similarity">
    <text evidence="13">Belongs to the SAT4 family.</text>
</comment>
<sequence length="444" mass="48895">MHLILGLITCLLAILPVSRADNSTFSNAIASLPSCGLTCLISGISNSSCSATDIACQCADTNLNTQVQSCVLGSCTIRQALVTKNITSTLCGIQPRDHSRVIGILGTTGGILAITAVILRCIAKLKSLGGGFWWDDWTIIFTAALIVPFTSLSYIASIGRLGKDIWAIPLDDIIIFFHQFYFAEVLYAAIMPITKTSILFFYLRIFPGLSFRRVTWCLIIVSVLTATTFVCVNAFQCTPIDHYWKQWDSEPGKCFSPSGPAWSVSAIGIIIDFMMLGLPIYQVRELNLHWRKKLNAGLMFGVGFFVTIVSILRLQSLVHFRNTTNPTYDYYSIGYWSIVEVNIGVICACMPSIRVLLAFVSARLGISNEHSTGYRIGQFTTGVRLNQDISGGIQHKKSYSIEYSTNLNGDGSKFMQLVDMASAASSRSEISVTERVRKESSWIV</sequence>
<dbReference type="InterPro" id="IPR049326">
    <property type="entry name" value="Rhodopsin_dom_fungi"/>
</dbReference>
<feature type="signal peptide" evidence="16">
    <location>
        <begin position="1"/>
        <end position="20"/>
    </location>
</feature>
<evidence type="ECO:0000256" key="9">
    <source>
        <dbReference type="ARBA" id="ARBA00022989"/>
    </source>
</evidence>
<keyword evidence="6" id="KW-0336">GPI-anchor</keyword>
<evidence type="ECO:0000256" key="5">
    <source>
        <dbReference type="ARBA" id="ARBA00022525"/>
    </source>
</evidence>